<feature type="transmembrane region" description="Helical" evidence="8">
    <location>
        <begin position="274"/>
        <end position="295"/>
    </location>
</feature>
<evidence type="ECO:0000256" key="2">
    <source>
        <dbReference type="ARBA" id="ARBA00006236"/>
    </source>
</evidence>
<evidence type="ECO:0000256" key="8">
    <source>
        <dbReference type="RuleBase" id="RU365088"/>
    </source>
</evidence>
<feature type="transmembrane region" description="Helical" evidence="8">
    <location>
        <begin position="74"/>
        <end position="92"/>
    </location>
</feature>
<organism evidence="10 11">
    <name type="scientific">Rheinheimera tilapiae</name>
    <dbReference type="NCBI Taxonomy" id="875043"/>
    <lineage>
        <taxon>Bacteria</taxon>
        <taxon>Pseudomonadati</taxon>
        <taxon>Pseudomonadota</taxon>
        <taxon>Gammaproteobacteria</taxon>
        <taxon>Chromatiales</taxon>
        <taxon>Chromatiaceae</taxon>
        <taxon>Rheinheimera</taxon>
    </lineage>
</organism>
<feature type="transmembrane region" description="Helical" evidence="8">
    <location>
        <begin position="211"/>
        <end position="234"/>
    </location>
</feature>
<comment type="subcellular location">
    <subcellularLocation>
        <location evidence="8">Cell inner membrane</location>
        <topology evidence="8">Multi-pass membrane protein</topology>
    </subcellularLocation>
    <subcellularLocation>
        <location evidence="1">Cell membrane</location>
        <topology evidence="1">Multi-pass membrane protein</topology>
    </subcellularLocation>
</comment>
<comment type="caution">
    <text evidence="8">Lacks conserved residue(s) required for the propagation of feature annotation.</text>
</comment>
<dbReference type="PROSITE" id="PS50850">
    <property type="entry name" value="MFS"/>
    <property type="match status" value="1"/>
</dbReference>
<dbReference type="Gene3D" id="1.20.1720.10">
    <property type="entry name" value="Multidrug resistance protein D"/>
    <property type="match status" value="1"/>
</dbReference>
<evidence type="ECO:0000313" key="10">
    <source>
        <dbReference type="EMBL" id="MFC0049520.1"/>
    </source>
</evidence>
<protein>
    <recommendedName>
        <fullName evidence="8">Bcr/CflA family efflux transporter</fullName>
    </recommendedName>
</protein>
<accession>A0ABV6BF56</accession>
<evidence type="ECO:0000256" key="6">
    <source>
        <dbReference type="ARBA" id="ARBA00022989"/>
    </source>
</evidence>
<dbReference type="CDD" id="cd17320">
    <property type="entry name" value="MFS_MdfA_MDR_like"/>
    <property type="match status" value="1"/>
</dbReference>
<evidence type="ECO:0000259" key="9">
    <source>
        <dbReference type="PROSITE" id="PS50850"/>
    </source>
</evidence>
<dbReference type="InterPro" id="IPR036259">
    <property type="entry name" value="MFS_trans_sf"/>
</dbReference>
<evidence type="ECO:0000256" key="4">
    <source>
        <dbReference type="ARBA" id="ARBA00022475"/>
    </source>
</evidence>
<dbReference type="PANTHER" id="PTHR23502">
    <property type="entry name" value="MAJOR FACILITATOR SUPERFAMILY"/>
    <property type="match status" value="1"/>
</dbReference>
<sequence length="392" mass="41704">MANRPSLALIALFASVVAITPLAIDMYLPAMPLLSQALQTDAGAVQQSLSIFLAFYAIGMLLFGPLADAIGRRALALFGLTGFIVSSIWLSQCTTIESFLVGRALQAFFGSAATVVVPGMIRQLYQEHTAKGMSYVSMMMMLAPLLAPAIGSGVLSIADWRWIFLALAGYGLLILLCSWQFFPATHPDSKRKPEFFSAYRTVLSRNMAQPLIAVSMFASFSFFCFLTAVPFIYIGHFHVDTTTFSLLFGCNVLALIAANFANARLVVAHGSARLLQIAFASACVWALLLTLLGIIDAPLWAVVTAIIPLMASLGICATNADALILMEFPEHSGTATAVIGTLRFGAGAAAGPLLALGGQTSVLPFAVLMLSGVCGMGLALWFRRVRGAMRTA</sequence>
<comment type="caution">
    <text evidence="10">The sequence shown here is derived from an EMBL/GenBank/DDBJ whole genome shotgun (WGS) entry which is preliminary data.</text>
</comment>
<dbReference type="SUPFAM" id="SSF103473">
    <property type="entry name" value="MFS general substrate transporter"/>
    <property type="match status" value="1"/>
</dbReference>
<gene>
    <name evidence="10" type="ORF">ACFFJP_14585</name>
</gene>
<dbReference type="EMBL" id="JBHLXP010000003">
    <property type="protein sequence ID" value="MFC0049520.1"/>
    <property type="molecule type" value="Genomic_DNA"/>
</dbReference>
<comment type="similarity">
    <text evidence="2 8">Belongs to the major facilitator superfamily. Bcr/CmlA family.</text>
</comment>
<keyword evidence="5 8" id="KW-0812">Transmembrane</keyword>
<evidence type="ECO:0000256" key="3">
    <source>
        <dbReference type="ARBA" id="ARBA00022448"/>
    </source>
</evidence>
<dbReference type="Proteomes" id="UP001589813">
    <property type="component" value="Unassembled WGS sequence"/>
</dbReference>
<dbReference type="RefSeq" id="WP_377245510.1">
    <property type="nucleotide sequence ID" value="NZ_JBHLXP010000003.1"/>
</dbReference>
<dbReference type="PANTHER" id="PTHR23502:SF132">
    <property type="entry name" value="POLYAMINE TRANSPORTER 2-RELATED"/>
    <property type="match status" value="1"/>
</dbReference>
<evidence type="ECO:0000256" key="5">
    <source>
        <dbReference type="ARBA" id="ARBA00022692"/>
    </source>
</evidence>
<dbReference type="InterPro" id="IPR020846">
    <property type="entry name" value="MFS_dom"/>
</dbReference>
<evidence type="ECO:0000256" key="7">
    <source>
        <dbReference type="ARBA" id="ARBA00023136"/>
    </source>
</evidence>
<feature type="transmembrane region" description="Helical" evidence="8">
    <location>
        <begin position="362"/>
        <end position="382"/>
    </location>
</feature>
<feature type="transmembrane region" description="Helical" evidence="8">
    <location>
        <begin position="104"/>
        <end position="121"/>
    </location>
</feature>
<keyword evidence="8" id="KW-0997">Cell inner membrane</keyword>
<keyword evidence="4" id="KW-1003">Cell membrane</keyword>
<dbReference type="NCBIfam" id="TIGR00710">
    <property type="entry name" value="efflux_Bcr_CflA"/>
    <property type="match status" value="1"/>
</dbReference>
<keyword evidence="11" id="KW-1185">Reference proteome</keyword>
<evidence type="ECO:0000256" key="1">
    <source>
        <dbReference type="ARBA" id="ARBA00004651"/>
    </source>
</evidence>
<reference evidence="10 11" key="1">
    <citation type="submission" date="2024-09" db="EMBL/GenBank/DDBJ databases">
        <authorList>
            <person name="Sun Q."/>
            <person name="Mori K."/>
        </authorList>
    </citation>
    <scope>NUCLEOTIDE SEQUENCE [LARGE SCALE GENOMIC DNA]</scope>
    <source>
        <strain evidence="10 11">KCTC 23315</strain>
    </source>
</reference>
<feature type="transmembrane region" description="Helical" evidence="8">
    <location>
        <begin position="337"/>
        <end position="356"/>
    </location>
</feature>
<keyword evidence="6 8" id="KW-1133">Transmembrane helix</keyword>
<keyword evidence="7 8" id="KW-0472">Membrane</keyword>
<feature type="domain" description="Major facilitator superfamily (MFS) profile" evidence="9">
    <location>
        <begin position="7"/>
        <end position="389"/>
    </location>
</feature>
<dbReference type="Pfam" id="PF07690">
    <property type="entry name" value="MFS_1"/>
    <property type="match status" value="1"/>
</dbReference>
<dbReference type="InterPro" id="IPR004812">
    <property type="entry name" value="Efflux_drug-R_Bcr/CmlA"/>
</dbReference>
<feature type="transmembrane region" description="Helical" evidence="8">
    <location>
        <begin position="246"/>
        <end position="267"/>
    </location>
</feature>
<dbReference type="InterPro" id="IPR011701">
    <property type="entry name" value="MFS"/>
</dbReference>
<name>A0ABV6BF56_9GAMM</name>
<feature type="transmembrane region" description="Helical" evidence="8">
    <location>
        <begin position="47"/>
        <end position="67"/>
    </location>
</feature>
<proteinExistence type="inferred from homology"/>
<keyword evidence="3 8" id="KW-0813">Transport</keyword>
<feature type="transmembrane region" description="Helical" evidence="8">
    <location>
        <begin position="133"/>
        <end position="156"/>
    </location>
</feature>
<evidence type="ECO:0000313" key="11">
    <source>
        <dbReference type="Proteomes" id="UP001589813"/>
    </source>
</evidence>
<feature type="transmembrane region" description="Helical" evidence="8">
    <location>
        <begin position="301"/>
        <end position="325"/>
    </location>
</feature>
<feature type="transmembrane region" description="Helical" evidence="8">
    <location>
        <begin position="162"/>
        <end position="182"/>
    </location>
</feature>